<dbReference type="AlphaFoldDB" id="I5CAA0"/>
<sequence length="318" mass="35600">MEIYKAESKIGRQGPWYLGLLSLFLIGFGVVVVMNGIAVLLVSLLFGFESAELQEFASDPASSTLPHARIVFLLMQGIASGLAFALAALIYARFIDNASFGWKHQNQRFRFDFAVYVVALSVLAITANAYFIQWNSQLTLPESWAALEEALKSQEERLEELTLFLLDFQHIGEFLLGFLVVAVGAGIGEELFFRGVLQPKLQRYTGNPHVAIWVTAFIFSAIHFQFYGLIPRTFLGAFFGYLYYYTGSLWYPALAHTFNNGLTILMVYLHRQELVETDIQDPSLVAPLLSLGAGGLLVLGLGLLRKMNKKRHELEKSI</sequence>
<dbReference type="GO" id="GO:0080120">
    <property type="term" value="P:CAAX-box protein maturation"/>
    <property type="evidence" value="ECO:0007669"/>
    <property type="project" value="UniProtKB-ARBA"/>
</dbReference>
<dbReference type="PATRIC" id="fig|1189621.3.peg.362"/>
<comment type="caution">
    <text evidence="3">The sequence shown here is derived from an EMBL/GenBank/DDBJ whole genome shotgun (WGS) entry which is preliminary data.</text>
</comment>
<dbReference type="EMBL" id="AJYA01000002">
    <property type="protein sequence ID" value="EIM78752.1"/>
    <property type="molecule type" value="Genomic_DNA"/>
</dbReference>
<name>I5CAA0_9BACT</name>
<feature type="transmembrane region" description="Helical" evidence="1">
    <location>
        <begin position="113"/>
        <end position="132"/>
    </location>
</feature>
<evidence type="ECO:0000256" key="1">
    <source>
        <dbReference type="SAM" id="Phobius"/>
    </source>
</evidence>
<feature type="transmembrane region" description="Helical" evidence="1">
    <location>
        <begin position="20"/>
        <end position="48"/>
    </location>
</feature>
<evidence type="ECO:0000313" key="4">
    <source>
        <dbReference type="Proteomes" id="UP000005551"/>
    </source>
</evidence>
<dbReference type="RefSeq" id="WP_009053301.1">
    <property type="nucleotide sequence ID" value="NZ_AJYA01000002.1"/>
</dbReference>
<evidence type="ECO:0000313" key="3">
    <source>
        <dbReference type="EMBL" id="EIM78752.1"/>
    </source>
</evidence>
<reference evidence="3 4" key="1">
    <citation type="submission" date="2012-05" db="EMBL/GenBank/DDBJ databases">
        <title>Genome sequence of Nitritalea halalkaliphila LW7.</title>
        <authorList>
            <person name="Jangir P.K."/>
            <person name="Singh A."/>
            <person name="Shivaji S."/>
            <person name="Sharma R."/>
        </authorList>
    </citation>
    <scope>NUCLEOTIDE SEQUENCE [LARGE SCALE GENOMIC DNA]</scope>
    <source>
        <strain evidence="3 4">LW7</strain>
    </source>
</reference>
<keyword evidence="1" id="KW-0472">Membrane</keyword>
<feature type="transmembrane region" description="Helical" evidence="1">
    <location>
        <begin position="284"/>
        <end position="304"/>
    </location>
</feature>
<protein>
    <submittedName>
        <fullName evidence="3">Abortive infection protein</fullName>
    </submittedName>
</protein>
<accession>I5CAA0</accession>
<organism evidence="3 4">
    <name type="scientific">Nitritalea halalkaliphila LW7</name>
    <dbReference type="NCBI Taxonomy" id="1189621"/>
    <lineage>
        <taxon>Bacteria</taxon>
        <taxon>Pseudomonadati</taxon>
        <taxon>Bacteroidota</taxon>
        <taxon>Cytophagia</taxon>
        <taxon>Cytophagales</taxon>
        <taxon>Cyclobacteriaceae</taxon>
        <taxon>Nitritalea</taxon>
    </lineage>
</organism>
<dbReference type="STRING" id="1189621.A3SI_01741"/>
<dbReference type="Pfam" id="PF02517">
    <property type="entry name" value="Rce1-like"/>
    <property type="match status" value="1"/>
</dbReference>
<gene>
    <name evidence="3" type="ORF">A3SI_01741</name>
</gene>
<proteinExistence type="predicted"/>
<dbReference type="InterPro" id="IPR003675">
    <property type="entry name" value="Rce1/LyrA-like_dom"/>
</dbReference>
<evidence type="ECO:0000259" key="2">
    <source>
        <dbReference type="Pfam" id="PF02517"/>
    </source>
</evidence>
<dbReference type="OrthoDB" id="1523022at2"/>
<feature type="transmembrane region" description="Helical" evidence="1">
    <location>
        <begin position="209"/>
        <end position="230"/>
    </location>
</feature>
<dbReference type="Proteomes" id="UP000005551">
    <property type="component" value="Unassembled WGS sequence"/>
</dbReference>
<dbReference type="PANTHER" id="PTHR43592">
    <property type="entry name" value="CAAX AMINO TERMINAL PROTEASE"/>
    <property type="match status" value="1"/>
</dbReference>
<keyword evidence="4" id="KW-1185">Reference proteome</keyword>
<feature type="domain" description="CAAX prenyl protease 2/Lysostaphin resistance protein A-like" evidence="2">
    <location>
        <begin position="174"/>
        <end position="261"/>
    </location>
</feature>
<dbReference type="GO" id="GO:0004175">
    <property type="term" value="F:endopeptidase activity"/>
    <property type="evidence" value="ECO:0007669"/>
    <property type="project" value="UniProtKB-ARBA"/>
</dbReference>
<keyword evidence="1" id="KW-0812">Transmembrane</keyword>
<feature type="transmembrane region" description="Helical" evidence="1">
    <location>
        <begin position="68"/>
        <end position="92"/>
    </location>
</feature>
<dbReference type="PANTHER" id="PTHR43592:SF15">
    <property type="entry name" value="CAAX AMINO TERMINAL PROTEASE FAMILY PROTEIN"/>
    <property type="match status" value="1"/>
</dbReference>
<keyword evidence="1" id="KW-1133">Transmembrane helix</keyword>
<feature type="transmembrane region" description="Helical" evidence="1">
    <location>
        <begin position="174"/>
        <end position="197"/>
    </location>
</feature>